<dbReference type="SMART" id="SM00195">
    <property type="entry name" value="DSPc"/>
    <property type="match status" value="1"/>
</dbReference>
<dbReference type="InterPro" id="IPR000340">
    <property type="entry name" value="Dual-sp_phosphatase_cat-dom"/>
</dbReference>
<dbReference type="InterPro" id="IPR000555">
    <property type="entry name" value="JAMM/MPN+_dom"/>
</dbReference>
<dbReference type="InterPro" id="IPR036867">
    <property type="entry name" value="R3H_dom_sf"/>
</dbReference>
<dbReference type="VEuPathDB" id="AmoebaDB:NF0049690"/>
<dbReference type="AlphaFoldDB" id="A0A6A5BV40"/>
<evidence type="ECO:0000313" key="9">
    <source>
        <dbReference type="EMBL" id="KAF0981953.1"/>
    </source>
</evidence>
<dbReference type="SUPFAM" id="SSF52799">
    <property type="entry name" value="(Phosphotyrosine protein) phosphatases II"/>
    <property type="match status" value="1"/>
</dbReference>
<gene>
    <name evidence="9" type="ORF">FDP41_011814</name>
</gene>
<dbReference type="Pfam" id="PF00782">
    <property type="entry name" value="DSPc"/>
    <property type="match status" value="1"/>
</dbReference>
<evidence type="ECO:0000313" key="10">
    <source>
        <dbReference type="Proteomes" id="UP000444721"/>
    </source>
</evidence>
<dbReference type="PANTHER" id="PTHR12947:SF13">
    <property type="entry name" value="FI19924P1"/>
    <property type="match status" value="1"/>
</dbReference>
<dbReference type="PANTHER" id="PTHR12947">
    <property type="entry name" value="AMSH-LIKE PROTEASE"/>
    <property type="match status" value="1"/>
</dbReference>
<sequence length="1089" mass="126147">MSPSKQQSQQQAPSPPTLTVLSSMSFSSSSEYIRHLITKAEIKFVMKKDPSNSFSYYLKAAEDIIQSANSYKQENKNEESFILFTRFINLFVNIIQKEHVQVRDQMIYKERFNNLKKYASYAMDQCELLKKKLQENYQDWYHQDQLPSSSHQMTPSLEITPPPSHRMTSSSLEYTISTIRTPPSKNTPCTFGFTQKNLVTPSTQQPKQPKQQQQQDCLEQNTTTELLPIRIHSSLIQQFLQISHSHSQQNLEFCGILAGSLFTLHEHSYYQISHCFIPKQSCTFDSCKALNEITVFNKQEELGLITLGWIHTHPTQDAFLSTIDMKTQYGYQCGLKEAIAIVCAPRAKRTPSMGIFRITDEYSIKSRRGIGVVNGMECIRQKFRENIEWGNQHEIVNDKWFEECSHVHLIQDESEWHMVDLRGSRSQNHQKEEEDQASSSSSSSSSSEQVVEVSEEEQTLDQQALKLCEHALAGPITFHIHTCYVEPIPLHFNDINGMTCLEFYNQVMMKLEKEYKEEMEENEPSSSNKNPSSSSSCSSSNSNNSNNNNSNDASIWNQSHDRSSPWSIQLFLKDICINDYIHDNNKTLLIENEHDIIQSLSNEKPLREFISESLLKIEQNVFDLQVLYQDHPPQSLELQLPLHVKNRKTQSIVDQIEQFMSLPYDSTKPMHHTPQLSSYNFSTEMSVLDRKFIHAISSLYGVYHKSEGNANQRFIKISKESSLSLAKKKKRKEPNFPSGMSTVIEDFLYLGSGLDANDEIQIKLNQIECILNVTKEWPIGKSIPSYIEYKRIALKDEREESILPYFEQAFEFIEQALKKKKRILVHCVIGKSRSASFVLAFLMKHFNFNLKQAYDYLKERRELIRPNDGFIMQLMEYEYKLHQGRFTKVNIHMEEKDGTVENVVIDPNNNNNSISTTINTINNSINNIASINHGTDKDTTNQVIQSSSPPPIHMPRYLSTSLEWEFKETKQEKAIREKEMRKSKLNEEEEAELERTFLNDEKLRELLNECFPPLSSIQQQQEDTLTTCCIQMDHNKDHLRTFSKSQVQQFVKFVNAHPDVTNHPLFANANFVKFVHNRCAKWFVAQCRH</sequence>
<dbReference type="SUPFAM" id="SSF102712">
    <property type="entry name" value="JAB1/MPN domain"/>
    <property type="match status" value="1"/>
</dbReference>
<organism evidence="9 10">
    <name type="scientific">Naegleria fowleri</name>
    <name type="common">Brain eating amoeba</name>
    <dbReference type="NCBI Taxonomy" id="5763"/>
    <lineage>
        <taxon>Eukaryota</taxon>
        <taxon>Discoba</taxon>
        <taxon>Heterolobosea</taxon>
        <taxon>Tetramitia</taxon>
        <taxon>Eutetramitia</taxon>
        <taxon>Vahlkampfiidae</taxon>
        <taxon>Naegleria</taxon>
    </lineage>
</organism>
<evidence type="ECO:0000256" key="4">
    <source>
        <dbReference type="SAM" id="MobiDB-lite"/>
    </source>
</evidence>
<dbReference type="InterPro" id="IPR016130">
    <property type="entry name" value="Tyr_Pase_AS"/>
</dbReference>
<accession>A0A6A5BV40</accession>
<feature type="coiled-coil region" evidence="3">
    <location>
        <begin position="968"/>
        <end position="1001"/>
    </location>
</feature>
<dbReference type="InterPro" id="IPR029021">
    <property type="entry name" value="Prot-tyrosine_phosphatase-like"/>
</dbReference>
<dbReference type="Gene3D" id="1.20.58.80">
    <property type="entry name" value="Phosphotransferase system, lactose/cellobiose-type IIA subunit"/>
    <property type="match status" value="1"/>
</dbReference>
<feature type="domain" description="Tyrosine-protein phosphatase" evidence="5">
    <location>
        <begin position="739"/>
        <end position="883"/>
    </location>
</feature>
<dbReference type="VEuPathDB" id="AmoebaDB:FDP41_011814"/>
<evidence type="ECO:0000259" key="7">
    <source>
        <dbReference type="PROSITE" id="PS50249"/>
    </source>
</evidence>
<dbReference type="SUPFAM" id="SSF140856">
    <property type="entry name" value="USP8 N-terminal domain-like"/>
    <property type="match status" value="1"/>
</dbReference>
<dbReference type="SUPFAM" id="SSF82708">
    <property type="entry name" value="R3H domain"/>
    <property type="match status" value="1"/>
</dbReference>
<dbReference type="GO" id="GO:0004721">
    <property type="term" value="F:phosphoprotein phosphatase activity"/>
    <property type="evidence" value="ECO:0007669"/>
    <property type="project" value="UniProtKB-KW"/>
</dbReference>
<dbReference type="PROSITE" id="PS00383">
    <property type="entry name" value="TYR_PHOSPHATASE_1"/>
    <property type="match status" value="1"/>
</dbReference>
<dbReference type="InterPro" id="IPR001374">
    <property type="entry name" value="R3H_dom"/>
</dbReference>
<dbReference type="Gene3D" id="3.30.1370.50">
    <property type="entry name" value="R3H-like domain"/>
    <property type="match status" value="1"/>
</dbReference>
<evidence type="ECO:0000256" key="2">
    <source>
        <dbReference type="ARBA" id="ARBA00022912"/>
    </source>
</evidence>
<reference evidence="9 10" key="1">
    <citation type="journal article" date="2019" name="Sci. Rep.">
        <title>Nanopore sequencing improves the draft genome of the human pathogenic amoeba Naegleria fowleri.</title>
        <authorList>
            <person name="Liechti N."/>
            <person name="Schurch N."/>
            <person name="Bruggmann R."/>
            <person name="Wittwer M."/>
        </authorList>
    </citation>
    <scope>NUCLEOTIDE SEQUENCE [LARGE SCALE GENOMIC DNA]</scope>
    <source>
        <strain evidence="9 10">ATCC 30894</strain>
    </source>
</reference>
<evidence type="ECO:0000259" key="5">
    <source>
        <dbReference type="PROSITE" id="PS50054"/>
    </source>
</evidence>
<dbReference type="Gene3D" id="3.90.190.10">
    <property type="entry name" value="Protein tyrosine phosphatase superfamily"/>
    <property type="match status" value="1"/>
</dbReference>
<keyword evidence="3" id="KW-0175">Coiled coil</keyword>
<evidence type="ECO:0008006" key="11">
    <source>
        <dbReference type="Google" id="ProtNLM"/>
    </source>
</evidence>
<dbReference type="InterPro" id="IPR020422">
    <property type="entry name" value="TYR_PHOSPHATASE_DUAL_dom"/>
</dbReference>
<protein>
    <recommendedName>
        <fullName evidence="11">MPN domain-containing protein</fullName>
    </recommendedName>
</protein>
<evidence type="ECO:0000259" key="6">
    <source>
        <dbReference type="PROSITE" id="PS50056"/>
    </source>
</evidence>
<feature type="region of interest" description="Disordered" evidence="4">
    <location>
        <begin position="516"/>
        <end position="558"/>
    </location>
</feature>
<dbReference type="VEuPathDB" id="AmoebaDB:NfTy_021910"/>
<dbReference type="EMBL" id="VFQX01000012">
    <property type="protein sequence ID" value="KAF0981953.1"/>
    <property type="molecule type" value="Genomic_DNA"/>
</dbReference>
<feature type="compositionally biased region" description="Low complexity" evidence="4">
    <location>
        <begin position="525"/>
        <end position="551"/>
    </location>
</feature>
<name>A0A6A5BV40_NAEFO</name>
<dbReference type="RefSeq" id="XP_044566666.1">
    <property type="nucleotide sequence ID" value="XM_044702265.1"/>
</dbReference>
<feature type="domain" description="R3H" evidence="8">
    <location>
        <begin position="646"/>
        <end position="721"/>
    </location>
</feature>
<dbReference type="PROSITE" id="PS50056">
    <property type="entry name" value="TYR_PHOSPHATASE_2"/>
    <property type="match status" value="1"/>
</dbReference>
<keyword evidence="10" id="KW-1185">Reference proteome</keyword>
<evidence type="ECO:0000256" key="3">
    <source>
        <dbReference type="SAM" id="Coils"/>
    </source>
</evidence>
<evidence type="ECO:0000256" key="1">
    <source>
        <dbReference type="ARBA" id="ARBA00022801"/>
    </source>
</evidence>
<dbReference type="PROSITE" id="PS50054">
    <property type="entry name" value="TYR_PHOSPHATASE_DUAL"/>
    <property type="match status" value="1"/>
</dbReference>
<keyword evidence="2" id="KW-0904">Protein phosphatase</keyword>
<dbReference type="PROSITE" id="PS51061">
    <property type="entry name" value="R3H"/>
    <property type="match status" value="1"/>
</dbReference>
<dbReference type="InterPro" id="IPR037518">
    <property type="entry name" value="MPN"/>
</dbReference>
<dbReference type="Pfam" id="PF01398">
    <property type="entry name" value="JAB"/>
    <property type="match status" value="1"/>
</dbReference>
<dbReference type="InterPro" id="IPR015063">
    <property type="entry name" value="USP8_dimer"/>
</dbReference>
<keyword evidence="1" id="KW-0378">Hydrolase</keyword>
<dbReference type="PROSITE" id="PS50249">
    <property type="entry name" value="MPN"/>
    <property type="match status" value="1"/>
</dbReference>
<dbReference type="CDD" id="cd14498">
    <property type="entry name" value="DSP"/>
    <property type="match status" value="1"/>
</dbReference>
<dbReference type="GO" id="GO:0008237">
    <property type="term" value="F:metallopeptidase activity"/>
    <property type="evidence" value="ECO:0007669"/>
    <property type="project" value="InterPro"/>
</dbReference>
<dbReference type="Pfam" id="PF08969">
    <property type="entry name" value="USP8_dimer"/>
    <property type="match status" value="1"/>
</dbReference>
<feature type="region of interest" description="Disordered" evidence="4">
    <location>
        <begin position="423"/>
        <end position="456"/>
    </location>
</feature>
<comment type="caution">
    <text evidence="9">The sequence shown here is derived from an EMBL/GenBank/DDBJ whole genome shotgun (WGS) entry which is preliminary data.</text>
</comment>
<dbReference type="GO" id="GO:0003676">
    <property type="term" value="F:nucleic acid binding"/>
    <property type="evidence" value="ECO:0007669"/>
    <property type="project" value="UniProtKB-UniRule"/>
</dbReference>
<dbReference type="OrthoDB" id="3640at2759"/>
<dbReference type="Gene3D" id="3.40.140.10">
    <property type="entry name" value="Cytidine Deaminase, domain 2"/>
    <property type="match status" value="1"/>
</dbReference>
<dbReference type="SMART" id="SM00232">
    <property type="entry name" value="JAB_MPN"/>
    <property type="match status" value="1"/>
</dbReference>
<feature type="domain" description="Tyrosine specific protein phosphatases" evidence="6">
    <location>
        <begin position="804"/>
        <end position="861"/>
    </location>
</feature>
<dbReference type="Proteomes" id="UP000444721">
    <property type="component" value="Unassembled WGS sequence"/>
</dbReference>
<dbReference type="InterPro" id="IPR000387">
    <property type="entry name" value="Tyr_Pase_dom"/>
</dbReference>
<feature type="compositionally biased region" description="Low complexity" evidence="4">
    <location>
        <begin position="437"/>
        <end position="452"/>
    </location>
</feature>
<feature type="domain" description="MPN" evidence="7">
    <location>
        <begin position="229"/>
        <end position="362"/>
    </location>
</feature>
<evidence type="ECO:0000259" key="8">
    <source>
        <dbReference type="PROSITE" id="PS51061"/>
    </source>
</evidence>
<proteinExistence type="predicted"/>
<dbReference type="GeneID" id="68119029"/>